<dbReference type="EMBL" id="BART01041206">
    <property type="protein sequence ID" value="GAH24007.1"/>
    <property type="molecule type" value="Genomic_DNA"/>
</dbReference>
<feature type="non-terminal residue" evidence="1">
    <location>
        <position position="70"/>
    </location>
</feature>
<accession>X1DUZ7</accession>
<organism evidence="1">
    <name type="scientific">marine sediment metagenome</name>
    <dbReference type="NCBI Taxonomy" id="412755"/>
    <lineage>
        <taxon>unclassified sequences</taxon>
        <taxon>metagenomes</taxon>
        <taxon>ecological metagenomes</taxon>
    </lineage>
</organism>
<dbReference type="AlphaFoldDB" id="X1DUZ7"/>
<name>X1DUZ7_9ZZZZ</name>
<protein>
    <submittedName>
        <fullName evidence="1">Uncharacterized protein</fullName>
    </submittedName>
</protein>
<evidence type="ECO:0000313" key="1">
    <source>
        <dbReference type="EMBL" id="GAH24007.1"/>
    </source>
</evidence>
<comment type="caution">
    <text evidence="1">The sequence shown here is derived from an EMBL/GenBank/DDBJ whole genome shotgun (WGS) entry which is preliminary data.</text>
</comment>
<proteinExistence type="predicted"/>
<sequence>MIKGVRFQHLIHYNFLKYDKSATWEGLANSDGSCSAELANIMLELAKGQVGLIITSHALVGSKHLLQEIQ</sequence>
<reference evidence="1" key="1">
    <citation type="journal article" date="2014" name="Front. Microbiol.">
        <title>High frequency of phylogenetically diverse reductive dehalogenase-homologous genes in deep subseafloor sedimentary metagenomes.</title>
        <authorList>
            <person name="Kawai M."/>
            <person name="Futagami T."/>
            <person name="Toyoda A."/>
            <person name="Takaki Y."/>
            <person name="Nishi S."/>
            <person name="Hori S."/>
            <person name="Arai W."/>
            <person name="Tsubouchi T."/>
            <person name="Morono Y."/>
            <person name="Uchiyama I."/>
            <person name="Ito T."/>
            <person name="Fujiyama A."/>
            <person name="Inagaki F."/>
            <person name="Takami H."/>
        </authorList>
    </citation>
    <scope>NUCLEOTIDE SEQUENCE</scope>
    <source>
        <strain evidence="1">Expedition CK06-06</strain>
    </source>
</reference>
<gene>
    <name evidence="1" type="ORF">S01H4_66489</name>
</gene>